<evidence type="ECO:0000256" key="1">
    <source>
        <dbReference type="SAM" id="Phobius"/>
    </source>
</evidence>
<dbReference type="EMBL" id="CP065856">
    <property type="protein sequence ID" value="QPV64145.1"/>
    <property type="molecule type" value="Genomic_DNA"/>
</dbReference>
<feature type="transmembrane region" description="Helical" evidence="1">
    <location>
        <begin position="29"/>
        <end position="47"/>
    </location>
</feature>
<organism evidence="2 3">
    <name type="scientific">Halosimplex litoreum</name>
    <dbReference type="NCBI Taxonomy" id="1198301"/>
    <lineage>
        <taxon>Archaea</taxon>
        <taxon>Methanobacteriati</taxon>
        <taxon>Methanobacteriota</taxon>
        <taxon>Stenosarchaea group</taxon>
        <taxon>Halobacteria</taxon>
        <taxon>Halobacteriales</taxon>
        <taxon>Haloarculaceae</taxon>
        <taxon>Halosimplex</taxon>
    </lineage>
</organism>
<keyword evidence="1" id="KW-1133">Transmembrane helix</keyword>
<dbReference type="RefSeq" id="WP_198062919.1">
    <property type="nucleotide sequence ID" value="NZ_CP065856.1"/>
</dbReference>
<reference evidence="2 3" key="1">
    <citation type="submission" date="2020-12" db="EMBL/GenBank/DDBJ databases">
        <title>Halosimplex halophilum sp. nov. and Halosimplex salinum sp. nov., two new members of the genus Halosimplex.</title>
        <authorList>
            <person name="Cui H.L."/>
        </authorList>
    </citation>
    <scope>NUCLEOTIDE SEQUENCE [LARGE SCALE GENOMIC DNA]</scope>
    <source>
        <strain evidence="2 3">YGH94</strain>
    </source>
</reference>
<sequence length="196" mass="20148">MGSLSLPTSSTDWRRTARTTRDVLRSPQWLAVAVLGAVLTVTTFAAFNSPVYVRRVVVGGDLSVVGRVQALASLYPLAGPSTYVLQDTLLYVIAAVVGTNLAVVGYHLRRNTVGLRSGTGGAFGVVVGTLGAGCAPCGAAVFAGITSVLGVTTGVSALPLKGAEFLVLSLAVAVLSLYWVADGVRMADREVCPVDP</sequence>
<evidence type="ECO:0000313" key="3">
    <source>
        <dbReference type="Proteomes" id="UP000595001"/>
    </source>
</evidence>
<evidence type="ECO:0000313" key="2">
    <source>
        <dbReference type="EMBL" id="QPV64145.1"/>
    </source>
</evidence>
<dbReference type="KEGG" id="hlt:I7X12_05845"/>
<keyword evidence="3" id="KW-1185">Reference proteome</keyword>
<keyword evidence="1" id="KW-0812">Transmembrane</keyword>
<dbReference type="AlphaFoldDB" id="A0A7T3G0J2"/>
<protein>
    <submittedName>
        <fullName evidence="2">Uncharacterized protein</fullName>
    </submittedName>
</protein>
<keyword evidence="1" id="KW-0472">Membrane</keyword>
<feature type="transmembrane region" description="Helical" evidence="1">
    <location>
        <begin position="165"/>
        <end position="181"/>
    </location>
</feature>
<name>A0A7T3G0J2_9EURY</name>
<accession>A0A7T3G0J2</accession>
<dbReference type="GeneID" id="60587996"/>
<gene>
    <name evidence="2" type="ORF">I7X12_05845</name>
</gene>
<feature type="transmembrane region" description="Helical" evidence="1">
    <location>
        <begin position="56"/>
        <end position="77"/>
    </location>
</feature>
<feature type="transmembrane region" description="Helical" evidence="1">
    <location>
        <begin position="89"/>
        <end position="108"/>
    </location>
</feature>
<proteinExistence type="predicted"/>
<dbReference type="Proteomes" id="UP000595001">
    <property type="component" value="Chromosome"/>
</dbReference>
<feature type="transmembrane region" description="Helical" evidence="1">
    <location>
        <begin position="120"/>
        <end position="145"/>
    </location>
</feature>